<keyword evidence="3" id="KW-1185">Reference proteome</keyword>
<dbReference type="RefSeq" id="WP_220620284.1">
    <property type="nucleotide sequence ID" value="NZ_RKLR01000013.1"/>
</dbReference>
<dbReference type="Proteomes" id="UP001430377">
    <property type="component" value="Unassembled WGS sequence"/>
</dbReference>
<proteinExistence type="predicted"/>
<feature type="compositionally biased region" description="Polar residues" evidence="1">
    <location>
        <begin position="162"/>
        <end position="185"/>
    </location>
</feature>
<feature type="region of interest" description="Disordered" evidence="1">
    <location>
        <begin position="108"/>
        <end position="136"/>
    </location>
</feature>
<protein>
    <submittedName>
        <fullName evidence="2">Uncharacterized protein</fullName>
    </submittedName>
</protein>
<evidence type="ECO:0000313" key="3">
    <source>
        <dbReference type="Proteomes" id="UP001430377"/>
    </source>
</evidence>
<dbReference type="EMBL" id="RKLR01000013">
    <property type="protein sequence ID" value="MBX0325420.1"/>
    <property type="molecule type" value="Genomic_DNA"/>
</dbReference>
<reference evidence="2 3" key="1">
    <citation type="submission" date="2021-06" db="EMBL/GenBank/DDBJ databases">
        <title>Halomicroarcula sp. a new haloarchaeum isolated from saline soil.</title>
        <authorList>
            <person name="Duran-Viseras A."/>
            <person name="Sanchez-Porro C."/>
            <person name="Ventosa A."/>
        </authorList>
    </citation>
    <scope>NUCLEOTIDE SEQUENCE [LARGE SCALE GENOMIC DNA]</scope>
    <source>
        <strain evidence="2 3">F13</strain>
    </source>
</reference>
<gene>
    <name evidence="2" type="ORF">EGH21_20545</name>
</gene>
<feature type="region of interest" description="Disordered" evidence="1">
    <location>
        <begin position="157"/>
        <end position="185"/>
    </location>
</feature>
<accession>A0AAW4PVU4</accession>
<dbReference type="AlphaFoldDB" id="A0AAW4PVU4"/>
<evidence type="ECO:0000313" key="2">
    <source>
        <dbReference type="EMBL" id="MBX0325420.1"/>
    </source>
</evidence>
<comment type="caution">
    <text evidence="2">The sequence shown here is derived from an EMBL/GenBank/DDBJ whole genome shotgun (WGS) entry which is preliminary data.</text>
</comment>
<evidence type="ECO:0000256" key="1">
    <source>
        <dbReference type="SAM" id="MobiDB-lite"/>
    </source>
</evidence>
<name>A0AAW4PVU4_9EURY</name>
<organism evidence="2 3">
    <name type="scientific">Haloarcula rubra</name>
    <dbReference type="NCBI Taxonomy" id="2487747"/>
    <lineage>
        <taxon>Archaea</taxon>
        <taxon>Methanobacteriati</taxon>
        <taxon>Methanobacteriota</taxon>
        <taxon>Stenosarchaea group</taxon>
        <taxon>Halobacteria</taxon>
        <taxon>Halobacteriales</taxon>
        <taxon>Haloarculaceae</taxon>
        <taxon>Haloarcula</taxon>
    </lineage>
</organism>
<sequence length="242" mass="25036">MQRRDYIKTAGGIATASVIGGAGLFASTGSVAAVQSGLDIQDASAVQTDDGQVSYVEVALTHRLQWDGFDKPVAKVAYVDQIIVAPNSSTPFTATIYDGRNNPVDLEDFSEKNSSDGWGGDGEYASEDPNSYTKATGPTKAGFVNADINWKILTDGGGGGNSVESPADLNNTSIEEPTDGESNSTSITYKKTVYLYDDNGNLLGNDDGTVQSAVAEGTFTVTINNQDATTTSGGSGSSTVGT</sequence>